<accession>A0A142IIU5</accession>
<organism evidence="1 2">
    <name type="scientific">Enterobacteria phage SEGD1</name>
    <dbReference type="NCBI Taxonomy" id="1805456"/>
    <lineage>
        <taxon>Viruses</taxon>
        <taxon>Duplodnaviria</taxon>
        <taxon>Heunggongvirae</taxon>
        <taxon>Uroviricota</taxon>
        <taxon>Caudoviricetes</taxon>
        <taxon>Chimalliviridae</taxon>
        <taxon>Seoulvirus</taxon>
        <taxon>Seoulvirus SPN3US</taxon>
    </lineage>
</organism>
<dbReference type="Proteomes" id="UP000223976">
    <property type="component" value="Segment"/>
</dbReference>
<evidence type="ECO:0000313" key="1">
    <source>
        <dbReference type="EMBL" id="AMR59883.1"/>
    </source>
</evidence>
<proteinExistence type="predicted"/>
<reference evidence="1 2" key="1">
    <citation type="submission" date="2016-02" db="EMBL/GenBank/DDBJ databases">
        <title>Complete genome sequence of a polyvalent bacteriophage, SEGD1, simultaneously inhibiting both Salmonella enterica and Escherichia coli O157:H7.</title>
        <authorList>
            <person name="Fan J."/>
            <person name="Ma J."/>
        </authorList>
    </citation>
    <scope>NUCLEOTIDE SEQUENCE [LARGE SCALE GENOMIC DNA]</scope>
</reference>
<gene>
    <name evidence="1" type="ORF">SEGD1_236</name>
</gene>
<name>A0A142IIU5_9CAUD</name>
<sequence length="255" mass="29695">MMKLFAFSDEFYTVEFDDYEYGLLGAVDMEDAKRQLPTSEIEIIEIGETNLSGILMLGRRPRPAEPEQEREQAQAICLVYEPIDPAAIAKVVDTLRPQIGVAIENYRWARFSGDTPIFSNKHWLLCINNDTIMVPLTGEKNFEDNFVPGEESVIFEYTHVIGKPSFYQVLIDVLTHVGRTIEYHYWARHARFKWFSLTYVEGWERVVEKIDGRYEQIWFLNPAFREELPAWVKEEASKLTVGFTKQGAPYMVNYK</sequence>
<protein>
    <submittedName>
        <fullName evidence="1">Uncharacterized protein</fullName>
    </submittedName>
</protein>
<evidence type="ECO:0000313" key="2">
    <source>
        <dbReference type="Proteomes" id="UP000223976"/>
    </source>
</evidence>
<dbReference type="EMBL" id="KU726251">
    <property type="protein sequence ID" value="AMR59883.1"/>
    <property type="molecule type" value="Genomic_DNA"/>
</dbReference>